<evidence type="ECO:0000313" key="1">
    <source>
        <dbReference type="EMBL" id="OGG02695.1"/>
    </source>
</evidence>
<dbReference type="AlphaFoldDB" id="A0A1F5YRE9"/>
<dbReference type="EMBL" id="MFIX01000178">
    <property type="protein sequence ID" value="OGG02695.1"/>
    <property type="molecule type" value="Genomic_DNA"/>
</dbReference>
<sequence>MPFKAWQPFHLLPEPSLCHWPAKQVIGPLHGISGRPPSQGDYIFLIEIWYILDVPESFRPDDCILGIVQDHEFGLENDLHFSAFETVTCGLESGNIFFFYLKLSRSGIRIT</sequence>
<comment type="caution">
    <text evidence="1">The sequence shown here is derived from an EMBL/GenBank/DDBJ whole genome shotgun (WGS) entry which is preliminary data.</text>
</comment>
<dbReference type="Proteomes" id="UP000179129">
    <property type="component" value="Unassembled WGS sequence"/>
</dbReference>
<organism evidence="1 2">
    <name type="scientific">Candidatus Glassbacteria bacterium RIFCSPLOWO2_12_FULL_58_11</name>
    <dbReference type="NCBI Taxonomy" id="1817867"/>
    <lineage>
        <taxon>Bacteria</taxon>
        <taxon>Candidatus Glassiibacteriota</taxon>
    </lineage>
</organism>
<reference evidence="1 2" key="1">
    <citation type="journal article" date="2016" name="Nat. Commun.">
        <title>Thousands of microbial genomes shed light on interconnected biogeochemical processes in an aquifer system.</title>
        <authorList>
            <person name="Anantharaman K."/>
            <person name="Brown C.T."/>
            <person name="Hug L.A."/>
            <person name="Sharon I."/>
            <person name="Castelle C.J."/>
            <person name="Probst A.J."/>
            <person name="Thomas B.C."/>
            <person name="Singh A."/>
            <person name="Wilkins M.J."/>
            <person name="Karaoz U."/>
            <person name="Brodie E.L."/>
            <person name="Williams K.H."/>
            <person name="Hubbard S.S."/>
            <person name="Banfield J.F."/>
        </authorList>
    </citation>
    <scope>NUCLEOTIDE SEQUENCE [LARGE SCALE GENOMIC DNA]</scope>
</reference>
<name>A0A1F5YRE9_9BACT</name>
<evidence type="ECO:0000313" key="2">
    <source>
        <dbReference type="Proteomes" id="UP000179129"/>
    </source>
</evidence>
<gene>
    <name evidence="1" type="ORF">A3F83_14940</name>
</gene>
<protein>
    <submittedName>
        <fullName evidence="1">Uncharacterized protein</fullName>
    </submittedName>
</protein>
<dbReference type="STRING" id="1817867.A3F83_14940"/>
<accession>A0A1F5YRE9</accession>
<proteinExistence type="predicted"/>